<proteinExistence type="predicted"/>
<gene>
    <name evidence="1" type="ORF">TIFTF001_025283</name>
</gene>
<protein>
    <submittedName>
        <fullName evidence="1">Uncharacterized protein</fullName>
    </submittedName>
</protein>
<evidence type="ECO:0000313" key="1">
    <source>
        <dbReference type="EMBL" id="GMN56165.1"/>
    </source>
</evidence>
<evidence type="ECO:0000313" key="2">
    <source>
        <dbReference type="Proteomes" id="UP001187192"/>
    </source>
</evidence>
<comment type="caution">
    <text evidence="1">The sequence shown here is derived from an EMBL/GenBank/DDBJ whole genome shotgun (WGS) entry which is preliminary data.</text>
</comment>
<keyword evidence="2" id="KW-1185">Reference proteome</keyword>
<accession>A0AA88ANY0</accession>
<sequence length="136" mass="15301">MRRLPRVRVLGATQSSWLPRVSDGWLGLRLAGATGPMDWRHVGPDPVQGDRRVAVTGACRGRFCQGTGPVSRKTAGRMWVWKTNVSPRFNPRVRVLRAQPCPNGNCFPVAESSRKWYFVIGKDRDINNTIAIKLFK</sequence>
<dbReference type="Proteomes" id="UP001187192">
    <property type="component" value="Unassembled WGS sequence"/>
</dbReference>
<dbReference type="EMBL" id="BTGU01000062">
    <property type="protein sequence ID" value="GMN56165.1"/>
    <property type="molecule type" value="Genomic_DNA"/>
</dbReference>
<organism evidence="1 2">
    <name type="scientific">Ficus carica</name>
    <name type="common">Common fig</name>
    <dbReference type="NCBI Taxonomy" id="3494"/>
    <lineage>
        <taxon>Eukaryota</taxon>
        <taxon>Viridiplantae</taxon>
        <taxon>Streptophyta</taxon>
        <taxon>Embryophyta</taxon>
        <taxon>Tracheophyta</taxon>
        <taxon>Spermatophyta</taxon>
        <taxon>Magnoliopsida</taxon>
        <taxon>eudicotyledons</taxon>
        <taxon>Gunneridae</taxon>
        <taxon>Pentapetalae</taxon>
        <taxon>rosids</taxon>
        <taxon>fabids</taxon>
        <taxon>Rosales</taxon>
        <taxon>Moraceae</taxon>
        <taxon>Ficeae</taxon>
        <taxon>Ficus</taxon>
    </lineage>
</organism>
<reference evidence="1" key="1">
    <citation type="submission" date="2023-07" db="EMBL/GenBank/DDBJ databases">
        <title>draft genome sequence of fig (Ficus carica).</title>
        <authorList>
            <person name="Takahashi T."/>
            <person name="Nishimura K."/>
        </authorList>
    </citation>
    <scope>NUCLEOTIDE SEQUENCE</scope>
</reference>
<name>A0AA88ANY0_FICCA</name>
<dbReference type="AlphaFoldDB" id="A0AA88ANY0"/>